<organism evidence="2 3">
    <name type="scientific">Streptomyces fumanus</name>
    <dbReference type="NCBI Taxonomy" id="67302"/>
    <lineage>
        <taxon>Bacteria</taxon>
        <taxon>Bacillati</taxon>
        <taxon>Actinomycetota</taxon>
        <taxon>Actinomycetes</taxon>
        <taxon>Kitasatosporales</taxon>
        <taxon>Streptomycetaceae</taxon>
        <taxon>Streptomyces</taxon>
    </lineage>
</organism>
<feature type="compositionally biased region" description="Low complexity" evidence="1">
    <location>
        <begin position="108"/>
        <end position="129"/>
    </location>
</feature>
<reference evidence="2" key="2">
    <citation type="submission" date="2020-09" db="EMBL/GenBank/DDBJ databases">
        <authorList>
            <person name="Sun Q."/>
            <person name="Ohkuma M."/>
        </authorList>
    </citation>
    <scope>NUCLEOTIDE SEQUENCE</scope>
    <source>
        <strain evidence="2">JCM 4477</strain>
    </source>
</reference>
<comment type="caution">
    <text evidence="2">The sequence shown here is derived from an EMBL/GenBank/DDBJ whole genome shotgun (WGS) entry which is preliminary data.</text>
</comment>
<feature type="compositionally biased region" description="Gly residues" evidence="1">
    <location>
        <begin position="130"/>
        <end position="155"/>
    </location>
</feature>
<feature type="compositionally biased region" description="Basic and acidic residues" evidence="1">
    <location>
        <begin position="223"/>
        <end position="237"/>
    </location>
</feature>
<protein>
    <submittedName>
        <fullName evidence="2">Uncharacterized protein</fullName>
    </submittedName>
</protein>
<evidence type="ECO:0000313" key="2">
    <source>
        <dbReference type="EMBL" id="GHE84958.1"/>
    </source>
</evidence>
<reference evidence="2" key="1">
    <citation type="journal article" date="2014" name="Int. J. Syst. Evol. Microbiol.">
        <title>Complete genome sequence of Corynebacterium casei LMG S-19264T (=DSM 44701T), isolated from a smear-ripened cheese.</title>
        <authorList>
            <consortium name="US DOE Joint Genome Institute (JGI-PGF)"/>
            <person name="Walter F."/>
            <person name="Albersmeier A."/>
            <person name="Kalinowski J."/>
            <person name="Ruckert C."/>
        </authorList>
    </citation>
    <scope>NUCLEOTIDE SEQUENCE</scope>
    <source>
        <strain evidence="2">JCM 4477</strain>
    </source>
</reference>
<keyword evidence="3" id="KW-1185">Reference proteome</keyword>
<evidence type="ECO:0000313" key="3">
    <source>
        <dbReference type="Proteomes" id="UP000630718"/>
    </source>
</evidence>
<dbReference type="AlphaFoldDB" id="A0A919A3P5"/>
<sequence length="482" mass="48960">MARTKTPPAAAPTPTTAESPPDQPQEQARPSPVLAWPSEWPVPEPAAEPRRRTRGLPMPPLLAGVGNGTTLITTAAYSAGGPYAATAAGAIVAAGATAAALRRRATVRRGVAVRSGSATAGGRTRAGSGWRSGAGGGVRRGGGGGSRSGRGGRSGAGSALRSGGGRSGSGLLGRGGRSGGGGVDRGGRRRRDSGPARHAADRHPARPGPGGSQSQRQQRASKKAAEKAGKRAAEKALRSAARHPASGAAGTSSTLRAAAGRAARATWNASRPVAVRAAKATGRGLRAAGTALADGARAAGAAAWTWARSRDAGAALDRLKAVWARLRKKRTTQSTPEPPAVAVAATVRRPANPDPIHTGGPAMSGGGHHFVAPAMESARAAAHYQPTGMLQVGADFSGLEEALRLHAEAMKVTVENADAAWPLHPNIIELMRQIHGLQLKAAELASELGPAFRSLHDVDIARLENPRKGAAGERMWDVSANL</sequence>
<accession>A0A919A3P5</accession>
<name>A0A919A3P5_9ACTN</name>
<feature type="compositionally biased region" description="Gly residues" evidence="1">
    <location>
        <begin position="162"/>
        <end position="184"/>
    </location>
</feature>
<evidence type="ECO:0000256" key="1">
    <source>
        <dbReference type="SAM" id="MobiDB-lite"/>
    </source>
</evidence>
<feature type="region of interest" description="Disordered" evidence="1">
    <location>
        <begin position="1"/>
        <end position="59"/>
    </location>
</feature>
<gene>
    <name evidence="2" type="ORF">GCM10018772_05130</name>
</gene>
<feature type="compositionally biased region" description="Basic and acidic residues" evidence="1">
    <location>
        <begin position="192"/>
        <end position="204"/>
    </location>
</feature>
<feature type="compositionally biased region" description="Low complexity" evidence="1">
    <location>
        <begin position="1"/>
        <end position="17"/>
    </location>
</feature>
<feature type="region of interest" description="Disordered" evidence="1">
    <location>
        <begin position="107"/>
        <end position="254"/>
    </location>
</feature>
<dbReference type="EMBL" id="BNBI01000001">
    <property type="protein sequence ID" value="GHE84958.1"/>
    <property type="molecule type" value="Genomic_DNA"/>
</dbReference>
<dbReference type="Proteomes" id="UP000630718">
    <property type="component" value="Unassembled WGS sequence"/>
</dbReference>
<proteinExistence type="predicted"/>